<gene>
    <name evidence="1" type="ORF">MKC95_10925</name>
</gene>
<dbReference type="RefSeq" id="WP_002611813.1">
    <property type="nucleotide sequence ID" value="NZ_JBPFKS010000019.1"/>
</dbReference>
<accession>A0AAP2XS57</accession>
<evidence type="ECO:0000313" key="1">
    <source>
        <dbReference type="EMBL" id="MCR0233277.1"/>
    </source>
</evidence>
<evidence type="ECO:0000313" key="2">
    <source>
        <dbReference type="Proteomes" id="UP001203972"/>
    </source>
</evidence>
<comment type="caution">
    <text evidence="1">The sequence shown here is derived from an EMBL/GenBank/DDBJ whole genome shotgun (WGS) entry which is preliminary data.</text>
</comment>
<dbReference type="Proteomes" id="UP001203972">
    <property type="component" value="Unassembled WGS sequence"/>
</dbReference>
<proteinExistence type="predicted"/>
<protein>
    <submittedName>
        <fullName evidence="1">Uncharacterized protein</fullName>
    </submittedName>
</protein>
<reference evidence="1" key="1">
    <citation type="journal article" date="2022" name="Clin. Infect. Dis.">
        <title>Association between Clostridium innocuum and antibiotic-associated diarrhea in adults and children: A cross-sectional study and comparative genomics analysis.</title>
        <authorList>
            <person name="Cherny K.E."/>
            <person name="Muscat E.B."/>
            <person name="Balaji A."/>
            <person name="Mukherjee J."/>
            <person name="Ozer E.A."/>
            <person name="Angarone M.P."/>
            <person name="Hauser A.R."/>
            <person name="Sichel J.S."/>
            <person name="Amponsah E."/>
            <person name="Kociolek L.K."/>
        </authorList>
    </citation>
    <scope>NUCLEOTIDE SEQUENCE</scope>
    <source>
        <strain evidence="1">NU1-AC-029v</strain>
    </source>
</reference>
<dbReference type="AlphaFoldDB" id="A0AAP2XS57"/>
<sequence>MENFIQELKNALYKDEAFVGALLRYRAKVRISSKSCNHHLAYDVIDRACMILSNVLTDIDMNTMYLLNCDALSYYNGESVEIRCNFYESIVYKSSVGRKIQYCACVKQISYLEKNNVIVYGNVVMDNYPAIYIEDKMRKDMQKMKKYLHIFRNVLFEIIKEIQPEMKFIKR</sequence>
<dbReference type="EMBL" id="JAKTMA010000017">
    <property type="protein sequence ID" value="MCR0233277.1"/>
    <property type="molecule type" value="Genomic_DNA"/>
</dbReference>
<organism evidence="1 2">
    <name type="scientific">Clostridium innocuum</name>
    <dbReference type="NCBI Taxonomy" id="1522"/>
    <lineage>
        <taxon>Bacteria</taxon>
        <taxon>Bacillati</taxon>
        <taxon>Bacillota</taxon>
        <taxon>Clostridia</taxon>
        <taxon>Eubacteriales</taxon>
        <taxon>Clostridiaceae</taxon>
        <taxon>Clostridium</taxon>
    </lineage>
</organism>
<name>A0AAP2XS57_CLOIN</name>